<name>A0A098B3W6_DESHA</name>
<keyword evidence="6 7" id="KW-0472">Membrane</keyword>
<keyword evidence="3" id="KW-1003">Cell membrane</keyword>
<accession>A0A098B3W6</accession>
<feature type="domain" description="ABC transmembrane type-1" evidence="8">
    <location>
        <begin position="70"/>
        <end position="262"/>
    </location>
</feature>
<evidence type="ECO:0000256" key="3">
    <source>
        <dbReference type="ARBA" id="ARBA00022475"/>
    </source>
</evidence>
<feature type="transmembrane region" description="Helical" evidence="7">
    <location>
        <begin position="138"/>
        <end position="160"/>
    </location>
</feature>
<proteinExistence type="inferred from homology"/>
<gene>
    <name evidence="9" type="ORF">DPCES_3653</name>
</gene>
<evidence type="ECO:0000256" key="5">
    <source>
        <dbReference type="ARBA" id="ARBA00022989"/>
    </source>
</evidence>
<comment type="similarity">
    <text evidence="7">Belongs to the binding-protein-dependent transport system permease family.</text>
</comment>
<keyword evidence="5 7" id="KW-1133">Transmembrane helix</keyword>
<evidence type="ECO:0000259" key="8">
    <source>
        <dbReference type="PROSITE" id="PS50928"/>
    </source>
</evidence>
<evidence type="ECO:0000256" key="6">
    <source>
        <dbReference type="ARBA" id="ARBA00023136"/>
    </source>
</evidence>
<feature type="transmembrane region" description="Helical" evidence="7">
    <location>
        <begin position="70"/>
        <end position="100"/>
    </location>
</feature>
<protein>
    <submittedName>
        <fullName evidence="9">ABC-type nitrate/sulfonate/bicarbonate transport system, permease component</fullName>
    </submittedName>
</protein>
<keyword evidence="4 7" id="KW-0812">Transmembrane</keyword>
<keyword evidence="2 7" id="KW-0813">Transport</keyword>
<organism evidence="9">
    <name type="scientific">Desulfitobacterium hafniense</name>
    <name type="common">Desulfitobacterium frappieri</name>
    <dbReference type="NCBI Taxonomy" id="49338"/>
    <lineage>
        <taxon>Bacteria</taxon>
        <taxon>Bacillati</taxon>
        <taxon>Bacillota</taxon>
        <taxon>Clostridia</taxon>
        <taxon>Eubacteriales</taxon>
        <taxon>Desulfitobacteriaceae</taxon>
        <taxon>Desulfitobacterium</taxon>
    </lineage>
</organism>
<dbReference type="SUPFAM" id="SSF161098">
    <property type="entry name" value="MetI-like"/>
    <property type="match status" value="1"/>
</dbReference>
<dbReference type="PROSITE" id="PS50928">
    <property type="entry name" value="ABC_TM1"/>
    <property type="match status" value="1"/>
</dbReference>
<feature type="transmembrane region" description="Helical" evidence="7">
    <location>
        <begin position="112"/>
        <end position="132"/>
    </location>
</feature>
<dbReference type="GO" id="GO:0055085">
    <property type="term" value="P:transmembrane transport"/>
    <property type="evidence" value="ECO:0007669"/>
    <property type="project" value="InterPro"/>
</dbReference>
<sequence length="267" mass="29045">MSNSSPEHRAYLKKVRQEKVKVRVTQALVLIIALGLWEICARVGIVDPFITSQPSRVLKTIITLHQEGVLIHHIAITCMETIVGFILGTVLGTMIAIVLWWSEFISKVSEPYLVILNSLPKIALGPIFIVWIGAGPAAIIVMTLAISLIVTILEVLNGFLSIDQEKIKLVQTFGGTKIQVLTKVLLPASFPTIVNALKINVGLSWVGVIVGEFLVSKAGLGYLIVYGGQVFKLDLVMTSVFILGIAAALMYQGVVLFEKILVKNSDS</sequence>
<evidence type="ECO:0000256" key="4">
    <source>
        <dbReference type="ARBA" id="ARBA00022692"/>
    </source>
</evidence>
<reference evidence="9" key="1">
    <citation type="submission" date="2014-07" db="EMBL/GenBank/DDBJ databases">
        <authorList>
            <person name="Hornung V.Bastian."/>
        </authorList>
    </citation>
    <scope>NUCLEOTIDE SEQUENCE</scope>
    <source>
        <strain evidence="9">PCE-S</strain>
    </source>
</reference>
<dbReference type="InterPro" id="IPR035906">
    <property type="entry name" value="MetI-like_sf"/>
</dbReference>
<dbReference type="EMBL" id="LK996017">
    <property type="protein sequence ID" value="CDX03539.1"/>
    <property type="molecule type" value="Genomic_DNA"/>
</dbReference>
<dbReference type="PATRIC" id="fig|49338.4.peg.3918"/>
<dbReference type="AlphaFoldDB" id="A0A098B3W6"/>
<dbReference type="Pfam" id="PF00528">
    <property type="entry name" value="BPD_transp_1"/>
    <property type="match status" value="1"/>
</dbReference>
<feature type="transmembrane region" description="Helical" evidence="7">
    <location>
        <begin position="235"/>
        <end position="257"/>
    </location>
</feature>
<evidence type="ECO:0000256" key="2">
    <source>
        <dbReference type="ARBA" id="ARBA00022448"/>
    </source>
</evidence>
<feature type="transmembrane region" description="Helical" evidence="7">
    <location>
        <begin position="203"/>
        <end position="223"/>
    </location>
</feature>
<dbReference type="Gene3D" id="1.10.3720.10">
    <property type="entry name" value="MetI-like"/>
    <property type="match status" value="1"/>
</dbReference>
<dbReference type="GO" id="GO:0005886">
    <property type="term" value="C:plasma membrane"/>
    <property type="evidence" value="ECO:0007669"/>
    <property type="project" value="UniProtKB-SubCell"/>
</dbReference>
<dbReference type="CDD" id="cd06261">
    <property type="entry name" value="TM_PBP2"/>
    <property type="match status" value="1"/>
</dbReference>
<evidence type="ECO:0000256" key="7">
    <source>
        <dbReference type="RuleBase" id="RU363032"/>
    </source>
</evidence>
<dbReference type="PANTHER" id="PTHR30151:SF19">
    <property type="entry name" value="ABC TRANSPORTER PERMEASE"/>
    <property type="match status" value="1"/>
</dbReference>
<comment type="subcellular location">
    <subcellularLocation>
        <location evidence="1 7">Cell membrane</location>
        <topology evidence="1 7">Multi-pass membrane protein</topology>
    </subcellularLocation>
</comment>
<evidence type="ECO:0000256" key="1">
    <source>
        <dbReference type="ARBA" id="ARBA00004651"/>
    </source>
</evidence>
<dbReference type="InterPro" id="IPR000515">
    <property type="entry name" value="MetI-like"/>
</dbReference>
<evidence type="ECO:0000313" key="9">
    <source>
        <dbReference type="EMBL" id="CDX03539.1"/>
    </source>
</evidence>
<feature type="transmembrane region" description="Helical" evidence="7">
    <location>
        <begin position="27"/>
        <end position="50"/>
    </location>
</feature>
<dbReference type="RefSeq" id="WP_208926125.1">
    <property type="nucleotide sequence ID" value="NZ_LK996017.1"/>
</dbReference>
<dbReference type="PANTHER" id="PTHR30151">
    <property type="entry name" value="ALKANE SULFONATE ABC TRANSPORTER-RELATED, MEMBRANE SUBUNIT"/>
    <property type="match status" value="1"/>
</dbReference>